<evidence type="ECO:0000313" key="1">
    <source>
        <dbReference type="EMBL" id="KAH7865405.1"/>
    </source>
</evidence>
<gene>
    <name evidence="1" type="ORF">Vadar_006171</name>
</gene>
<proteinExistence type="predicted"/>
<dbReference type="EMBL" id="CM037159">
    <property type="protein sequence ID" value="KAH7865405.1"/>
    <property type="molecule type" value="Genomic_DNA"/>
</dbReference>
<protein>
    <submittedName>
        <fullName evidence="1">Uncharacterized protein</fullName>
    </submittedName>
</protein>
<evidence type="ECO:0000313" key="2">
    <source>
        <dbReference type="Proteomes" id="UP000828048"/>
    </source>
</evidence>
<accession>A0ACB7ZIQ0</accession>
<keyword evidence="2" id="KW-1185">Reference proteome</keyword>
<comment type="caution">
    <text evidence="1">The sequence shown here is derived from an EMBL/GenBank/DDBJ whole genome shotgun (WGS) entry which is preliminary data.</text>
</comment>
<organism evidence="1 2">
    <name type="scientific">Vaccinium darrowii</name>
    <dbReference type="NCBI Taxonomy" id="229202"/>
    <lineage>
        <taxon>Eukaryota</taxon>
        <taxon>Viridiplantae</taxon>
        <taxon>Streptophyta</taxon>
        <taxon>Embryophyta</taxon>
        <taxon>Tracheophyta</taxon>
        <taxon>Spermatophyta</taxon>
        <taxon>Magnoliopsida</taxon>
        <taxon>eudicotyledons</taxon>
        <taxon>Gunneridae</taxon>
        <taxon>Pentapetalae</taxon>
        <taxon>asterids</taxon>
        <taxon>Ericales</taxon>
        <taxon>Ericaceae</taxon>
        <taxon>Vaccinioideae</taxon>
        <taxon>Vaccinieae</taxon>
        <taxon>Vaccinium</taxon>
    </lineage>
</organism>
<reference evidence="1 2" key="1">
    <citation type="journal article" date="2021" name="Hortic Res">
        <title>High-quality reference genome and annotation aids understanding of berry development for evergreen blueberry (Vaccinium darrowii).</title>
        <authorList>
            <person name="Yu J."/>
            <person name="Hulse-Kemp A.M."/>
            <person name="Babiker E."/>
            <person name="Staton M."/>
        </authorList>
    </citation>
    <scope>NUCLEOTIDE SEQUENCE [LARGE SCALE GENOMIC DNA]</scope>
    <source>
        <strain evidence="2">cv. NJ 8807/NJ 8810</strain>
        <tissue evidence="1">Young leaf</tissue>
    </source>
</reference>
<name>A0ACB7ZIQ0_9ERIC</name>
<sequence>MLSLHEQLNVAERYVKLLENRVEELKARRTALAMSNNDGDTSRIKLPVIELREHLGSSLEVVLITGLKKNFMMYEVIGVMEDEGAEVVSARFSTVGDEVFHTLHAKVKVSRVGVDAESICRRLKELVC</sequence>
<dbReference type="Proteomes" id="UP000828048">
    <property type="component" value="Chromosome 9"/>
</dbReference>